<feature type="region of interest" description="Disordered" evidence="1">
    <location>
        <begin position="1"/>
        <end position="20"/>
    </location>
</feature>
<evidence type="ECO:0000313" key="3">
    <source>
        <dbReference type="Proteomes" id="UP001161757"/>
    </source>
</evidence>
<evidence type="ECO:0000313" key="2">
    <source>
        <dbReference type="EMBL" id="KAJ8989920.1"/>
    </source>
</evidence>
<accession>A0AAN6EU42</accession>
<organism evidence="2 3">
    <name type="scientific">Exophiala dermatitidis</name>
    <name type="common">Black yeast-like fungus</name>
    <name type="synonym">Wangiella dermatitidis</name>
    <dbReference type="NCBI Taxonomy" id="5970"/>
    <lineage>
        <taxon>Eukaryota</taxon>
        <taxon>Fungi</taxon>
        <taxon>Dikarya</taxon>
        <taxon>Ascomycota</taxon>
        <taxon>Pezizomycotina</taxon>
        <taxon>Eurotiomycetes</taxon>
        <taxon>Chaetothyriomycetidae</taxon>
        <taxon>Chaetothyriales</taxon>
        <taxon>Herpotrichiellaceae</taxon>
        <taxon>Exophiala</taxon>
    </lineage>
</organism>
<proteinExistence type="predicted"/>
<dbReference type="Proteomes" id="UP001161757">
    <property type="component" value="Unassembled WGS sequence"/>
</dbReference>
<feature type="compositionally biased region" description="Polar residues" evidence="1">
    <location>
        <begin position="142"/>
        <end position="155"/>
    </location>
</feature>
<feature type="region of interest" description="Disordered" evidence="1">
    <location>
        <begin position="99"/>
        <end position="212"/>
    </location>
</feature>
<dbReference type="AlphaFoldDB" id="A0AAN6EU42"/>
<sequence length="367" mass="39500">MEPTTDVDARETRRQRRMAAGRSGGLFEIVQDGEGFSYRYASPEPLLYQQQANDIATQGVESVEPATSIESSLEVAGGGSLEEMNEAAKIAVQEVEGAAPVTAETAQPPGQTVSSSPTTRSHDCTAGEAPVPIIIDSKNTEHNTTGAVSAPTSSPKLPRGSWEGTKGNTTQEVLPQGTIDGEYSDMPLIPTPQVPTSPTQISSEAVKGERTPASMAGETLDINRPSSASVPAATYCADLTEAACGRPEGEQVEIFDAGTKGRRMRTWKKVDRFFSRIVHRKKKSIEPVPTDVQAAQPPPRIPELQTPKLRRVISQAEASPLQQQLDLEHDQDPGQDEVNREFFTPPRRVKVACGGNRHGESDSDAFD</sequence>
<feature type="region of interest" description="Disordered" evidence="1">
    <location>
        <begin position="284"/>
        <end position="367"/>
    </location>
</feature>
<dbReference type="EMBL" id="JAJGCB010000012">
    <property type="protein sequence ID" value="KAJ8989920.1"/>
    <property type="molecule type" value="Genomic_DNA"/>
</dbReference>
<name>A0AAN6EU42_EXODE</name>
<protein>
    <submittedName>
        <fullName evidence="2">Uncharacterized protein</fullName>
    </submittedName>
</protein>
<feature type="compositionally biased region" description="Polar residues" evidence="1">
    <location>
        <begin position="104"/>
        <end position="119"/>
    </location>
</feature>
<reference evidence="2" key="1">
    <citation type="submission" date="2023-01" db="EMBL/GenBank/DDBJ databases">
        <title>Exophiala dermititidis isolated from Cystic Fibrosis Patient.</title>
        <authorList>
            <person name="Kurbessoian T."/>
            <person name="Crocker A."/>
            <person name="Murante D."/>
            <person name="Hogan D.A."/>
            <person name="Stajich J.E."/>
        </authorList>
    </citation>
    <scope>NUCLEOTIDE SEQUENCE</scope>
    <source>
        <strain evidence="2">Ex8</strain>
    </source>
</reference>
<feature type="compositionally biased region" description="Basic and acidic residues" evidence="1">
    <location>
        <begin position="326"/>
        <end position="340"/>
    </location>
</feature>
<gene>
    <name evidence="2" type="ORF">HRR80_006060</name>
</gene>
<comment type="caution">
    <text evidence="2">The sequence shown here is derived from an EMBL/GenBank/DDBJ whole genome shotgun (WGS) entry which is preliminary data.</text>
</comment>
<evidence type="ECO:0000256" key="1">
    <source>
        <dbReference type="SAM" id="MobiDB-lite"/>
    </source>
</evidence>